<dbReference type="OrthoDB" id="3205990at2"/>
<dbReference type="EMBL" id="SGWQ01000001">
    <property type="protein sequence ID" value="RZS44948.1"/>
    <property type="molecule type" value="Genomic_DNA"/>
</dbReference>
<dbReference type="Gene3D" id="3.40.50.150">
    <property type="entry name" value="Vaccinia Virus protein VP39"/>
    <property type="match status" value="1"/>
</dbReference>
<dbReference type="Pfam" id="PF00891">
    <property type="entry name" value="Methyltransf_2"/>
    <property type="match status" value="1"/>
</dbReference>
<name>A0A4Q7L5N4_9PSEU</name>
<dbReference type="PROSITE" id="PS51683">
    <property type="entry name" value="SAM_OMT_II"/>
    <property type="match status" value="1"/>
</dbReference>
<dbReference type="AlphaFoldDB" id="A0A4Q7L5N4"/>
<dbReference type="SUPFAM" id="SSF53335">
    <property type="entry name" value="S-adenosyl-L-methionine-dependent methyltransferases"/>
    <property type="match status" value="1"/>
</dbReference>
<evidence type="ECO:0000259" key="4">
    <source>
        <dbReference type="Pfam" id="PF00891"/>
    </source>
</evidence>
<feature type="domain" description="O-methyltransferase C-terminal" evidence="4">
    <location>
        <begin position="7"/>
        <end position="49"/>
    </location>
</feature>
<dbReference type="GO" id="GO:0032259">
    <property type="term" value="P:methylation"/>
    <property type="evidence" value="ECO:0007669"/>
    <property type="project" value="UniProtKB-KW"/>
</dbReference>
<dbReference type="Proteomes" id="UP000294257">
    <property type="component" value="Unassembled WGS sequence"/>
</dbReference>
<keyword evidence="2 5" id="KW-0808">Transferase</keyword>
<accession>A0A4Q7L5N4</accession>
<organism evidence="5 6">
    <name type="scientific">Herbihabitans rhizosphaerae</name>
    <dbReference type="NCBI Taxonomy" id="1872711"/>
    <lineage>
        <taxon>Bacteria</taxon>
        <taxon>Bacillati</taxon>
        <taxon>Actinomycetota</taxon>
        <taxon>Actinomycetes</taxon>
        <taxon>Pseudonocardiales</taxon>
        <taxon>Pseudonocardiaceae</taxon>
        <taxon>Herbihabitans</taxon>
    </lineage>
</organism>
<protein>
    <submittedName>
        <fullName evidence="5">O-methyltransferase</fullName>
    </submittedName>
</protein>
<evidence type="ECO:0000313" key="6">
    <source>
        <dbReference type="Proteomes" id="UP000294257"/>
    </source>
</evidence>
<dbReference type="InterPro" id="IPR016461">
    <property type="entry name" value="COMT-like"/>
</dbReference>
<evidence type="ECO:0000256" key="1">
    <source>
        <dbReference type="ARBA" id="ARBA00022603"/>
    </source>
</evidence>
<keyword evidence="3" id="KW-0949">S-adenosyl-L-methionine</keyword>
<dbReference type="InterPro" id="IPR001077">
    <property type="entry name" value="COMT_C"/>
</dbReference>
<evidence type="ECO:0000256" key="3">
    <source>
        <dbReference type="ARBA" id="ARBA00022691"/>
    </source>
</evidence>
<dbReference type="GO" id="GO:0008171">
    <property type="term" value="F:O-methyltransferase activity"/>
    <property type="evidence" value="ECO:0007669"/>
    <property type="project" value="InterPro"/>
</dbReference>
<comment type="caution">
    <text evidence="5">The sequence shown here is derived from an EMBL/GenBank/DDBJ whole genome shotgun (WGS) entry which is preliminary data.</text>
</comment>
<reference evidence="5 6" key="1">
    <citation type="submission" date="2019-02" db="EMBL/GenBank/DDBJ databases">
        <title>Genomic Encyclopedia of Type Strains, Phase IV (KMG-IV): sequencing the most valuable type-strain genomes for metagenomic binning, comparative biology and taxonomic classification.</title>
        <authorList>
            <person name="Goeker M."/>
        </authorList>
    </citation>
    <scope>NUCLEOTIDE SEQUENCE [LARGE SCALE GENOMIC DNA]</scope>
    <source>
        <strain evidence="5 6">DSM 101727</strain>
    </source>
</reference>
<gene>
    <name evidence="5" type="ORF">EV193_101829</name>
</gene>
<dbReference type="InterPro" id="IPR029063">
    <property type="entry name" value="SAM-dependent_MTases_sf"/>
</dbReference>
<keyword evidence="6" id="KW-1185">Reference proteome</keyword>
<evidence type="ECO:0000256" key="2">
    <source>
        <dbReference type="ARBA" id="ARBA00022679"/>
    </source>
</evidence>
<evidence type="ECO:0000313" key="5">
    <source>
        <dbReference type="EMBL" id="RZS44948.1"/>
    </source>
</evidence>
<proteinExistence type="predicted"/>
<sequence length="55" mass="5806">MYSAHWPRFSTVVDIGGGSGPLIAAVLAANPHLRGTVLDQADGVRYTPKCWPTPG</sequence>
<keyword evidence="1 5" id="KW-0489">Methyltransferase</keyword>